<comment type="caution">
    <text evidence="2">The sequence shown here is derived from an EMBL/GenBank/DDBJ whole genome shotgun (WGS) entry which is preliminary data.</text>
</comment>
<gene>
    <name evidence="2" type="ORF">GCM10023093_01110</name>
</gene>
<feature type="signal peptide" evidence="1">
    <location>
        <begin position="1"/>
        <end position="24"/>
    </location>
</feature>
<organism evidence="2 3">
    <name type="scientific">Nemorincola caseinilytica</name>
    <dbReference type="NCBI Taxonomy" id="2054315"/>
    <lineage>
        <taxon>Bacteria</taxon>
        <taxon>Pseudomonadati</taxon>
        <taxon>Bacteroidota</taxon>
        <taxon>Chitinophagia</taxon>
        <taxon>Chitinophagales</taxon>
        <taxon>Chitinophagaceae</taxon>
        <taxon>Nemorincola</taxon>
    </lineage>
</organism>
<dbReference type="InterPro" id="IPR048131">
    <property type="entry name" value="HAEPLYID-like"/>
</dbReference>
<keyword evidence="1" id="KW-0732">Signal</keyword>
<keyword evidence="3" id="KW-1185">Reference proteome</keyword>
<sequence length="303" mass="34685">MVSLSKVVSTVSFLAFASMPVTYAQVADEKERLDSLYIEEVEDGKHRTDKVLHAEPLYIDLIRDLGARKGEHELNIGLGITDNQRYDHYTTLVEYEFAPIDRLGLEVELPFLFYYPNQADVKKDSIPFSRVSSLKTAAQYSFYVSEKHSTSMAIGYIHEVLLPPLRHYGKVTFVRGHGYNPFFVAAKRLGNNFHTLLYTGPYIEKQAAHSSHTEWHMNSNLHYMIPGTRNFIGLELNKKYAHNGDTNTRDFDMTIRPQMRLAIADNLMIGIVAGVPIKRENERFSTFMRLIYEPGSRSSAHNM</sequence>
<dbReference type="RefSeq" id="WP_345076900.1">
    <property type="nucleotide sequence ID" value="NZ_BAABFA010000001.1"/>
</dbReference>
<reference evidence="3" key="1">
    <citation type="journal article" date="2019" name="Int. J. Syst. Evol. Microbiol.">
        <title>The Global Catalogue of Microorganisms (GCM) 10K type strain sequencing project: providing services to taxonomists for standard genome sequencing and annotation.</title>
        <authorList>
            <consortium name="The Broad Institute Genomics Platform"/>
            <consortium name="The Broad Institute Genome Sequencing Center for Infectious Disease"/>
            <person name="Wu L."/>
            <person name="Ma J."/>
        </authorList>
    </citation>
    <scope>NUCLEOTIDE SEQUENCE [LARGE SCALE GENOMIC DNA]</scope>
    <source>
        <strain evidence="3">JCM 32105</strain>
    </source>
</reference>
<proteinExistence type="predicted"/>
<evidence type="ECO:0000313" key="3">
    <source>
        <dbReference type="Proteomes" id="UP001500067"/>
    </source>
</evidence>
<feature type="chain" id="PRO_5045825368" description="Phosphoribosylformylglycinamidine synthase" evidence="1">
    <location>
        <begin position="25"/>
        <end position="303"/>
    </location>
</feature>
<accession>A0ABP8N4E8</accession>
<evidence type="ECO:0000256" key="1">
    <source>
        <dbReference type="SAM" id="SignalP"/>
    </source>
</evidence>
<name>A0ABP8N4E8_9BACT</name>
<evidence type="ECO:0008006" key="4">
    <source>
        <dbReference type="Google" id="ProtNLM"/>
    </source>
</evidence>
<dbReference type="Proteomes" id="UP001500067">
    <property type="component" value="Unassembled WGS sequence"/>
</dbReference>
<dbReference type="EMBL" id="BAABFA010000001">
    <property type="protein sequence ID" value="GAA4459688.1"/>
    <property type="molecule type" value="Genomic_DNA"/>
</dbReference>
<evidence type="ECO:0000313" key="2">
    <source>
        <dbReference type="EMBL" id="GAA4459688.1"/>
    </source>
</evidence>
<protein>
    <recommendedName>
        <fullName evidence="4">Phosphoribosylformylglycinamidine synthase</fullName>
    </recommendedName>
</protein>
<dbReference type="NCBIfam" id="NF041634">
    <property type="entry name" value="HAEPLYID"/>
    <property type="match status" value="1"/>
</dbReference>